<keyword evidence="4" id="KW-1185">Reference proteome</keyword>
<feature type="region of interest" description="Disordered" evidence="1">
    <location>
        <begin position="171"/>
        <end position="233"/>
    </location>
</feature>
<gene>
    <name evidence="3" type="ORF">SOIL9_84450</name>
</gene>
<accession>A0A6P2DEQ8</accession>
<evidence type="ECO:0000313" key="3">
    <source>
        <dbReference type="EMBL" id="VTR99654.1"/>
    </source>
</evidence>
<evidence type="ECO:0008006" key="5">
    <source>
        <dbReference type="Google" id="ProtNLM"/>
    </source>
</evidence>
<evidence type="ECO:0000256" key="2">
    <source>
        <dbReference type="SAM" id="SignalP"/>
    </source>
</evidence>
<dbReference type="AlphaFoldDB" id="A0A6P2DEQ8"/>
<proteinExistence type="predicted"/>
<name>A0A6P2DEQ8_9BACT</name>
<dbReference type="KEGG" id="gms:SOIL9_84450"/>
<evidence type="ECO:0000256" key="1">
    <source>
        <dbReference type="SAM" id="MobiDB-lite"/>
    </source>
</evidence>
<feature type="compositionally biased region" description="Basic and acidic residues" evidence="1">
    <location>
        <begin position="171"/>
        <end position="189"/>
    </location>
</feature>
<reference evidence="3 4" key="1">
    <citation type="submission" date="2019-05" db="EMBL/GenBank/DDBJ databases">
        <authorList>
            <consortium name="Science for Life Laboratories"/>
        </authorList>
    </citation>
    <scope>NUCLEOTIDE SEQUENCE [LARGE SCALE GENOMIC DNA]</scope>
    <source>
        <strain evidence="3">Soil9</strain>
    </source>
</reference>
<feature type="compositionally biased region" description="Low complexity" evidence="1">
    <location>
        <begin position="207"/>
        <end position="233"/>
    </location>
</feature>
<protein>
    <recommendedName>
        <fullName evidence="5">Lipocalin-like domain-containing protein</fullName>
    </recommendedName>
</protein>
<dbReference type="Proteomes" id="UP000464178">
    <property type="component" value="Chromosome"/>
</dbReference>
<organism evidence="3 4">
    <name type="scientific">Gemmata massiliana</name>
    <dbReference type="NCBI Taxonomy" id="1210884"/>
    <lineage>
        <taxon>Bacteria</taxon>
        <taxon>Pseudomonadati</taxon>
        <taxon>Planctomycetota</taxon>
        <taxon>Planctomycetia</taxon>
        <taxon>Gemmatales</taxon>
        <taxon>Gemmataceae</taxon>
        <taxon>Gemmata</taxon>
    </lineage>
</organism>
<dbReference type="InterPro" id="IPR017504">
    <property type="entry name" value="CHP03067_Planctomycetes"/>
</dbReference>
<dbReference type="RefSeq" id="WP_162671941.1">
    <property type="nucleotide sequence ID" value="NZ_LR593886.1"/>
</dbReference>
<dbReference type="NCBIfam" id="TIGR03067">
    <property type="entry name" value="Planc_TIGR03067"/>
    <property type="match status" value="1"/>
</dbReference>
<feature type="compositionally biased region" description="Polar residues" evidence="1">
    <location>
        <begin position="119"/>
        <end position="137"/>
    </location>
</feature>
<feature type="region of interest" description="Disordered" evidence="1">
    <location>
        <begin position="111"/>
        <end position="147"/>
    </location>
</feature>
<sequence length="233" mass="25459">MPKFIALALLVSCAALGGGCGRLTEPNARSTDVSADHKKLQGLWRIDTFDNGRPNRTDAEKARDNEDLKYVRFRFDGDRMTILDNGRVEFATRFALNEKLNPKLMTHIRASADEVTPGTARSTSRATSRGTVRSTARSGDAPATPQESNGWRWIYKFDGDALVVAFTRDEKKAPPTEFKSRPDVSEPGKPDVPGVVLMVLKKANEESSGSFSGTSRSGTSRGTFRGTSRATSK</sequence>
<dbReference type="PROSITE" id="PS51257">
    <property type="entry name" value="PROKAR_LIPOPROTEIN"/>
    <property type="match status" value="1"/>
</dbReference>
<dbReference type="EMBL" id="LR593886">
    <property type="protein sequence ID" value="VTR99654.1"/>
    <property type="molecule type" value="Genomic_DNA"/>
</dbReference>
<evidence type="ECO:0000313" key="4">
    <source>
        <dbReference type="Proteomes" id="UP000464178"/>
    </source>
</evidence>
<feature type="signal peptide" evidence="2">
    <location>
        <begin position="1"/>
        <end position="17"/>
    </location>
</feature>
<feature type="chain" id="PRO_5026990211" description="Lipocalin-like domain-containing protein" evidence="2">
    <location>
        <begin position="18"/>
        <end position="233"/>
    </location>
</feature>
<keyword evidence="2" id="KW-0732">Signal</keyword>